<sequence>MCHRFTPQAADRGNSDKMASALLLKNTVEHIDNKRPSYDIGVNGPSLYGYLQFDGKDTESSQKGYKATTFFVLFN</sequence>
<dbReference type="Proteomes" id="UP000236735">
    <property type="component" value="Unassembled WGS sequence"/>
</dbReference>
<organism evidence="1 2">
    <name type="scientific">Xylanibacter ruminicola</name>
    <name type="common">Prevotella ruminicola</name>
    <dbReference type="NCBI Taxonomy" id="839"/>
    <lineage>
        <taxon>Bacteria</taxon>
        <taxon>Pseudomonadati</taxon>
        <taxon>Bacteroidota</taxon>
        <taxon>Bacteroidia</taxon>
        <taxon>Bacteroidales</taxon>
        <taxon>Prevotellaceae</taxon>
        <taxon>Xylanibacter</taxon>
    </lineage>
</organism>
<gene>
    <name evidence="1" type="ORF">SAMN05216354_2649</name>
</gene>
<evidence type="ECO:0000313" key="2">
    <source>
        <dbReference type="Proteomes" id="UP000236735"/>
    </source>
</evidence>
<protein>
    <submittedName>
        <fullName evidence="1">Uncharacterized protein</fullName>
    </submittedName>
</protein>
<proteinExistence type="predicted"/>
<accession>A0A1H5X601</accession>
<dbReference type="EMBL" id="FNUV01000008">
    <property type="protein sequence ID" value="SEG07151.1"/>
    <property type="molecule type" value="Genomic_DNA"/>
</dbReference>
<dbReference type="AlphaFoldDB" id="A0A1H5X601"/>
<dbReference type="RefSeq" id="WP_181020829.1">
    <property type="nucleotide sequence ID" value="NZ_FNUV01000008.1"/>
</dbReference>
<name>A0A1H5X601_XYLRU</name>
<evidence type="ECO:0000313" key="1">
    <source>
        <dbReference type="EMBL" id="SEG07151.1"/>
    </source>
</evidence>
<reference evidence="1 2" key="1">
    <citation type="submission" date="2016-10" db="EMBL/GenBank/DDBJ databases">
        <authorList>
            <person name="de Groot N.N."/>
        </authorList>
    </citation>
    <scope>NUCLEOTIDE SEQUENCE [LARGE SCALE GENOMIC DNA]</scope>
    <source>
        <strain evidence="1 2">AR32</strain>
    </source>
</reference>